<dbReference type="RefSeq" id="WP_137401591.1">
    <property type="nucleotide sequence ID" value="NZ_BMIU01000006.1"/>
</dbReference>
<sequence length="91" mass="11194">MNKAQLQRDWMPKELVLKLHRNLVPSNWEEKIRLLDNFFAHQEDMMDADVLYIRKNEQYAFFYWEAERYELSIIHYEKALTLLKPTDCPFL</sequence>
<dbReference type="Proteomes" id="UP000647339">
    <property type="component" value="Unassembled WGS sequence"/>
</dbReference>
<gene>
    <name evidence="1" type="ORF">GCM10011339_15040</name>
</gene>
<dbReference type="EMBL" id="BMIU01000006">
    <property type="protein sequence ID" value="GGF27911.1"/>
    <property type="molecule type" value="Genomic_DNA"/>
</dbReference>
<evidence type="ECO:0000313" key="1">
    <source>
        <dbReference type="EMBL" id="GGF27911.1"/>
    </source>
</evidence>
<evidence type="ECO:0000313" key="2">
    <source>
        <dbReference type="Proteomes" id="UP000647339"/>
    </source>
</evidence>
<comment type="caution">
    <text evidence="1">The sequence shown here is derived from an EMBL/GenBank/DDBJ whole genome shotgun (WGS) entry which is preliminary data.</text>
</comment>
<keyword evidence="2" id="KW-1185">Reference proteome</keyword>
<protein>
    <submittedName>
        <fullName evidence="1">Uncharacterized protein</fullName>
    </submittedName>
</protein>
<reference evidence="2" key="1">
    <citation type="journal article" date="2019" name="Int. J. Syst. Evol. Microbiol.">
        <title>The Global Catalogue of Microorganisms (GCM) 10K type strain sequencing project: providing services to taxonomists for standard genome sequencing and annotation.</title>
        <authorList>
            <consortium name="The Broad Institute Genomics Platform"/>
            <consortium name="The Broad Institute Genome Sequencing Center for Infectious Disease"/>
            <person name="Wu L."/>
            <person name="Ma J."/>
        </authorList>
    </citation>
    <scope>NUCLEOTIDE SEQUENCE [LARGE SCALE GENOMIC DNA]</scope>
    <source>
        <strain evidence="2">CGMCC 1.15407</strain>
    </source>
</reference>
<name>A0ABQ1UV50_9BACT</name>
<accession>A0ABQ1UV50</accession>
<organism evidence="1 2">
    <name type="scientific">Echinicola rosea</name>
    <dbReference type="NCBI Taxonomy" id="1807691"/>
    <lineage>
        <taxon>Bacteria</taxon>
        <taxon>Pseudomonadati</taxon>
        <taxon>Bacteroidota</taxon>
        <taxon>Cytophagia</taxon>
        <taxon>Cytophagales</taxon>
        <taxon>Cyclobacteriaceae</taxon>
        <taxon>Echinicola</taxon>
    </lineage>
</organism>
<proteinExistence type="predicted"/>